<keyword evidence="13" id="KW-1185">Reference proteome</keyword>
<evidence type="ECO:0000256" key="5">
    <source>
        <dbReference type="ARBA" id="ARBA00022519"/>
    </source>
</evidence>
<dbReference type="OrthoDB" id="1491375at2"/>
<keyword evidence="9 10" id="KW-0472">Membrane</keyword>
<organism evidence="12 13">
    <name type="scientific">Parendozoicomonas haliclonae</name>
    <dbReference type="NCBI Taxonomy" id="1960125"/>
    <lineage>
        <taxon>Bacteria</taxon>
        <taxon>Pseudomonadati</taxon>
        <taxon>Pseudomonadota</taxon>
        <taxon>Gammaproteobacteria</taxon>
        <taxon>Oceanospirillales</taxon>
        <taxon>Endozoicomonadaceae</taxon>
        <taxon>Parendozoicomonas</taxon>
    </lineage>
</organism>
<dbReference type="AlphaFoldDB" id="A0A1X7AG95"/>
<sequence>MPTKGTLFAFRAPLTNLIFVIEVVLVLLFAQQAAKFIWSLVPAPIVAAPRWQVENPARTSGNTPRYIALSGLEAFGAYLPAQTQQSRPTQRIPTSRINARITGLMVSSHPEHSLAIISEGSQQNAFRIGDKLKSSRATLVAIQHDRVIIDVSGRQEALIFAGATRPKAKTSRVAAIPQKPAQPVSPKLAEIVRSDPQSLMEMIRISPVRRDGQLIGYRVNAGNRPDLFKAAGLQNGDIATAINDTDLTNQVEALALMQSLPTLQTISLSVERQGQNYQIDLSL</sequence>
<evidence type="ECO:0000256" key="3">
    <source>
        <dbReference type="ARBA" id="ARBA00022448"/>
    </source>
</evidence>
<dbReference type="GO" id="GO:0015628">
    <property type="term" value="P:protein secretion by the type II secretion system"/>
    <property type="evidence" value="ECO:0007669"/>
    <property type="project" value="InterPro"/>
</dbReference>
<evidence type="ECO:0000256" key="4">
    <source>
        <dbReference type="ARBA" id="ARBA00022475"/>
    </source>
</evidence>
<evidence type="ECO:0000256" key="9">
    <source>
        <dbReference type="ARBA" id="ARBA00023136"/>
    </source>
</evidence>
<dbReference type="RefSeq" id="WP_087107578.1">
    <property type="nucleotide sequence ID" value="NZ_CBCSCN010000001.1"/>
</dbReference>
<keyword evidence="4" id="KW-1003">Cell membrane</keyword>
<dbReference type="InterPro" id="IPR024961">
    <property type="entry name" value="T2SS_GspC_N"/>
</dbReference>
<dbReference type="SUPFAM" id="SSF50156">
    <property type="entry name" value="PDZ domain-like"/>
    <property type="match status" value="1"/>
</dbReference>
<keyword evidence="8 10" id="KW-1133">Transmembrane helix</keyword>
<dbReference type="GO" id="GO:0005886">
    <property type="term" value="C:plasma membrane"/>
    <property type="evidence" value="ECO:0007669"/>
    <property type="project" value="UniProtKB-SubCell"/>
</dbReference>
<dbReference type="Gene3D" id="2.30.42.10">
    <property type="match status" value="1"/>
</dbReference>
<proteinExistence type="inferred from homology"/>
<keyword evidence="3" id="KW-0813">Transport</keyword>
<reference evidence="12 13" key="1">
    <citation type="submission" date="2017-03" db="EMBL/GenBank/DDBJ databases">
        <authorList>
            <person name="Afonso C.L."/>
            <person name="Miller P.J."/>
            <person name="Scott M.A."/>
            <person name="Spackman E."/>
            <person name="Goraichik I."/>
            <person name="Dimitrov K.M."/>
            <person name="Suarez D.L."/>
            <person name="Swayne D.E."/>
        </authorList>
    </citation>
    <scope>NUCLEOTIDE SEQUENCE [LARGE SCALE GENOMIC DNA]</scope>
    <source>
        <strain evidence="12">SB41UT1</strain>
    </source>
</reference>
<dbReference type="InterPro" id="IPR036034">
    <property type="entry name" value="PDZ_sf"/>
</dbReference>
<keyword evidence="6 10" id="KW-0812">Transmembrane</keyword>
<evidence type="ECO:0000256" key="7">
    <source>
        <dbReference type="ARBA" id="ARBA00022927"/>
    </source>
</evidence>
<dbReference type="InterPro" id="IPR001639">
    <property type="entry name" value="T2SS_protein-GspC"/>
</dbReference>
<dbReference type="Proteomes" id="UP000196573">
    <property type="component" value="Unassembled WGS sequence"/>
</dbReference>
<evidence type="ECO:0000256" key="10">
    <source>
        <dbReference type="SAM" id="Phobius"/>
    </source>
</evidence>
<accession>A0A1X7AG95</accession>
<name>A0A1X7AG95_9GAMM</name>
<protein>
    <submittedName>
        <fullName evidence="12">Type II secretion system protein C</fullName>
    </submittedName>
</protein>
<evidence type="ECO:0000256" key="1">
    <source>
        <dbReference type="ARBA" id="ARBA00004533"/>
    </source>
</evidence>
<evidence type="ECO:0000256" key="6">
    <source>
        <dbReference type="ARBA" id="ARBA00022692"/>
    </source>
</evidence>
<feature type="domain" description="Type II secretion system protein GspC N-terminal" evidence="11">
    <location>
        <begin position="24"/>
        <end position="159"/>
    </location>
</feature>
<keyword evidence="5" id="KW-0997">Cell inner membrane</keyword>
<keyword evidence="7" id="KW-0653">Protein transport</keyword>
<evidence type="ECO:0000313" key="12">
    <source>
        <dbReference type="EMBL" id="SMA39465.1"/>
    </source>
</evidence>
<gene>
    <name evidence="12" type="primary">epsC_1</name>
    <name evidence="12" type="ORF">EHSB41UT_01043</name>
</gene>
<dbReference type="GO" id="GO:0015627">
    <property type="term" value="C:type II protein secretion system complex"/>
    <property type="evidence" value="ECO:0007669"/>
    <property type="project" value="InterPro"/>
</dbReference>
<evidence type="ECO:0000259" key="11">
    <source>
        <dbReference type="Pfam" id="PF11356"/>
    </source>
</evidence>
<comment type="similarity">
    <text evidence="2">Belongs to the GSP C family.</text>
</comment>
<evidence type="ECO:0000313" key="13">
    <source>
        <dbReference type="Proteomes" id="UP000196573"/>
    </source>
</evidence>
<dbReference type="NCBIfam" id="TIGR01713">
    <property type="entry name" value="typeII_sec_gspC"/>
    <property type="match status" value="1"/>
</dbReference>
<dbReference type="EMBL" id="FWPT01000002">
    <property type="protein sequence ID" value="SMA39465.1"/>
    <property type="molecule type" value="Genomic_DNA"/>
</dbReference>
<dbReference type="Gene3D" id="2.30.30.830">
    <property type="match status" value="1"/>
</dbReference>
<feature type="transmembrane region" description="Helical" evidence="10">
    <location>
        <begin position="12"/>
        <end position="30"/>
    </location>
</feature>
<evidence type="ECO:0000256" key="2">
    <source>
        <dbReference type="ARBA" id="ARBA00007986"/>
    </source>
</evidence>
<evidence type="ECO:0000256" key="8">
    <source>
        <dbReference type="ARBA" id="ARBA00022989"/>
    </source>
</evidence>
<comment type="subcellular location">
    <subcellularLocation>
        <location evidence="1">Cell inner membrane</location>
    </subcellularLocation>
</comment>
<dbReference type="Pfam" id="PF11356">
    <property type="entry name" value="T2SSC"/>
    <property type="match status" value="1"/>
</dbReference>